<keyword evidence="6" id="KW-0614">Plasmid</keyword>
<feature type="domain" description="TraG P-loop" evidence="5">
    <location>
        <begin position="598"/>
        <end position="763"/>
    </location>
</feature>
<dbReference type="EMBL" id="CP011413">
    <property type="protein sequence ID" value="AKH22403.1"/>
    <property type="molecule type" value="Genomic_DNA"/>
</dbReference>
<reference evidence="6 7" key="1">
    <citation type="journal article" date="2015" name="Genome Announc.">
        <title>Complete Genome Sequence of Sedimenticola thiotaurini Strain SIP-G1, a Polyphosphate- and Polyhydroxyalkanoate-Accumulating Sulfur-Oxidizing Gammaproteobacterium Isolated from Salt Marsh Sediments.</title>
        <authorList>
            <person name="Flood B.E."/>
            <person name="Jones D.S."/>
            <person name="Bailey J.V."/>
        </authorList>
    </citation>
    <scope>NUCLEOTIDE SEQUENCE [LARGE SCALE GENOMIC DNA]</scope>
    <source>
        <strain evidence="6 7">SIP-G1</strain>
        <plasmid evidence="7">Plasmid</plasmid>
    </source>
</reference>
<keyword evidence="2" id="KW-0547">Nucleotide-binding</keyword>
<sequence>MIQDGDRSEKRKEKAMLQLKAFRTKHKGLPDLLNYAAEIEDGVILGKDGALMAGWIYRGDDQSSAMPMQRNAVAAHVNSALSMLGSGWMIHNDCIRTPVAAYAKRELSHFPDPISKLIDEERRALFEEQGSYYESLHVLIVTYLPPTTGRSAVKAMMYEEDGKRKKATATIELDRFKRTISELETRLGALVSLEQLNGHPVETEDGRTEIQDELLGYIHWALTGIRQPIKLPPVPMYLDAVIGGQDFVGGVAPRVGNQHIRVVAIEGFPQESYPGILDALDQIPIPYRWSTRFIFLDAYEASAELEKYRKAWEQKERSLRDQIFNTQSGRVDLDAHSMKKDTIDAQAEANSGIVRFGYYTSVVVLMDENEERVEDTAKTVAQAIRNLGFASRIETINAVEAWLGSLPGHGVQNIRRPLLHTLNLAHMLPLSSVWAGEANNPCPFYPAGSPPLLYGATDGSTPWRFNIHVHDVGHTLILGPTGSGKSTKMVLMMAQFLRYPKASVFAFDKGYSAYVMCKATGGDHYDLAGDDTSIAFAPFSHVKSDRDMAWAREWVEKIAELQGVKLQPEHRKEIHRALTLLKESDHKTLTAFHATLQHQKLKDVIEPYTIDGPYGQLFDAETDSLKEGRFQVFEMEQLMGMGQQAVLPALDYLFYRIEKQLQGQPTLIVLDEAWVMFEHPVFREKIREWLKVLRKANAAVVMGTQSLSDVAGSGILDVINESCLTKIFLANPLAHEDEATALYRNLGLNGTQIDIVSSMVRRRDYYYTSPLGRRRYRLDLGPVALSFVAVSGKEEVAAARHVMEKHGQGWQMRWLEQKGARQ</sequence>
<evidence type="ECO:0000259" key="4">
    <source>
        <dbReference type="Pfam" id="PF03135"/>
    </source>
</evidence>
<dbReference type="InterPro" id="IPR043964">
    <property type="entry name" value="P-loop_TraG"/>
</dbReference>
<dbReference type="PANTHER" id="PTHR30121:SF12">
    <property type="entry name" value="TYPE IV SECRETION SYSTEM PROTEIN CAGE"/>
    <property type="match status" value="1"/>
</dbReference>
<dbReference type="SUPFAM" id="SSF52540">
    <property type="entry name" value="P-loop containing nucleoside triphosphate hydrolases"/>
    <property type="match status" value="1"/>
</dbReference>
<evidence type="ECO:0000259" key="5">
    <source>
        <dbReference type="Pfam" id="PF19044"/>
    </source>
</evidence>
<keyword evidence="3" id="KW-0067">ATP-binding</keyword>
<evidence type="ECO:0000313" key="7">
    <source>
        <dbReference type="Proteomes" id="UP000034410"/>
    </source>
</evidence>
<keyword evidence="7" id="KW-1185">Reference proteome</keyword>
<name>A0A0F7K629_9GAMM</name>
<protein>
    <submittedName>
        <fullName evidence="6">Conjugal transfer protein TrbE</fullName>
    </submittedName>
</protein>
<dbReference type="NCBIfam" id="NF010404">
    <property type="entry name" value="PRK13830.1"/>
    <property type="match status" value="1"/>
</dbReference>
<dbReference type="InterPro" id="IPR051162">
    <property type="entry name" value="T4SS_component"/>
</dbReference>
<dbReference type="Gene3D" id="1.10.8.730">
    <property type="match status" value="1"/>
</dbReference>
<dbReference type="Gene3D" id="3.40.50.300">
    <property type="entry name" value="P-loop containing nucleotide triphosphate hydrolases"/>
    <property type="match status" value="1"/>
</dbReference>
<dbReference type="Pfam" id="PF03135">
    <property type="entry name" value="CagE_TrbE_VirB"/>
    <property type="match status" value="1"/>
</dbReference>
<evidence type="ECO:0000256" key="3">
    <source>
        <dbReference type="ARBA" id="ARBA00022840"/>
    </source>
</evidence>
<organism evidence="6 7">
    <name type="scientific">Sedimenticola thiotaurini</name>
    <dbReference type="NCBI Taxonomy" id="1543721"/>
    <lineage>
        <taxon>Bacteria</taxon>
        <taxon>Pseudomonadati</taxon>
        <taxon>Pseudomonadota</taxon>
        <taxon>Gammaproteobacteria</taxon>
        <taxon>Chromatiales</taxon>
        <taxon>Sedimenticolaceae</taxon>
        <taxon>Sedimenticola</taxon>
    </lineage>
</organism>
<dbReference type="PANTHER" id="PTHR30121">
    <property type="entry name" value="UNCHARACTERIZED PROTEIN YJGR-RELATED"/>
    <property type="match status" value="1"/>
</dbReference>
<dbReference type="CDD" id="cd01127">
    <property type="entry name" value="TrwB_TraG_TraD_VirD4"/>
    <property type="match status" value="1"/>
</dbReference>
<dbReference type="Proteomes" id="UP000034410">
    <property type="component" value="Plasmid"/>
</dbReference>
<dbReference type="Pfam" id="PF19044">
    <property type="entry name" value="P-loop_TraG"/>
    <property type="match status" value="1"/>
</dbReference>
<comment type="similarity">
    <text evidence="1">Belongs to the TrbE/VirB4 family.</text>
</comment>
<evidence type="ECO:0000256" key="1">
    <source>
        <dbReference type="ARBA" id="ARBA00006512"/>
    </source>
</evidence>
<dbReference type="KEGG" id="seds:AAY24_18250"/>
<dbReference type="PATRIC" id="fig|1543721.4.peg.3779"/>
<feature type="domain" description="CagE TrbE VirB component of type IV transporter system central" evidence="4">
    <location>
        <begin position="210"/>
        <end position="411"/>
    </location>
</feature>
<proteinExistence type="inferred from homology"/>
<geneLocation type="plasmid" evidence="6">
    <name>unnamed</name>
</geneLocation>
<dbReference type="AlphaFoldDB" id="A0A0F7K629"/>
<accession>A0A0F7K629</accession>
<gene>
    <name evidence="6" type="ORF">AAY24_18250</name>
</gene>
<evidence type="ECO:0000256" key="2">
    <source>
        <dbReference type="ARBA" id="ARBA00022741"/>
    </source>
</evidence>
<evidence type="ECO:0000313" key="6">
    <source>
        <dbReference type="EMBL" id="AKH22403.1"/>
    </source>
</evidence>
<dbReference type="InterPro" id="IPR018145">
    <property type="entry name" value="CagE_TrbE_VirB_cntrl_dom"/>
</dbReference>
<dbReference type="InterPro" id="IPR027417">
    <property type="entry name" value="P-loop_NTPase"/>
</dbReference>
<dbReference type="GO" id="GO:0005524">
    <property type="term" value="F:ATP binding"/>
    <property type="evidence" value="ECO:0007669"/>
    <property type="project" value="UniProtKB-KW"/>
</dbReference>